<evidence type="ECO:0000313" key="4">
    <source>
        <dbReference type="Proteomes" id="UP001305414"/>
    </source>
</evidence>
<comment type="caution">
    <text evidence="3">The sequence shown here is derived from an EMBL/GenBank/DDBJ whole genome shotgun (WGS) entry which is preliminary data.</text>
</comment>
<dbReference type="PANTHER" id="PTHR45990:SF1">
    <property type="entry name" value="DNA REPAIR PROTEIN REV1"/>
    <property type="match status" value="1"/>
</dbReference>
<dbReference type="AlphaFoldDB" id="A0AAN7UHX4"/>
<feature type="domain" description="BRCT" evidence="2">
    <location>
        <begin position="174"/>
        <end position="280"/>
    </location>
</feature>
<dbReference type="SUPFAM" id="SSF52113">
    <property type="entry name" value="BRCT domain"/>
    <property type="match status" value="1"/>
</dbReference>
<feature type="compositionally biased region" description="Polar residues" evidence="1">
    <location>
        <begin position="126"/>
        <end position="139"/>
    </location>
</feature>
<proteinExistence type="predicted"/>
<gene>
    <name evidence="3" type="ORF">RRF57_004542</name>
</gene>
<sequence length="318" mass="33725">MPPSKPPVPRAAEPMYGQSFDPWNSSSTGHQRAENQLGGSTGWRDSRNRKLMSQFTGGAGGGKRVSDTVGEGSQNWDPKAKALITPEMRSRARSSVLDMLANPGSMKPSSSSTSSSGPAAPAQPSLLTSNSAPNSNSGKSALRKPGPKESMTAEERLVLQRKEEDDAREQQAKRPRGIFDGVVVYLNGSTHPLISDHKLKHVLAEHGGSMSSHLGRRKVTHVILGRPAAGGYGAGGGLAGGKLQREISKMGGPAVKFVGVQWVLESIKAGKRLPEARFADLKIAAKGQQSVYGLYARQKDATSADVYESLPPPSAQPR</sequence>
<keyword evidence="4" id="KW-1185">Reference proteome</keyword>
<dbReference type="GO" id="GO:0070987">
    <property type="term" value="P:error-free translesion synthesis"/>
    <property type="evidence" value="ECO:0007669"/>
    <property type="project" value="TreeGrafter"/>
</dbReference>
<dbReference type="GO" id="GO:0017125">
    <property type="term" value="F:deoxycytidyl transferase activity"/>
    <property type="evidence" value="ECO:0007669"/>
    <property type="project" value="TreeGrafter"/>
</dbReference>
<dbReference type="PROSITE" id="PS50172">
    <property type="entry name" value="BRCT"/>
    <property type="match status" value="1"/>
</dbReference>
<dbReference type="GO" id="GO:0003887">
    <property type="term" value="F:DNA-directed DNA polymerase activity"/>
    <property type="evidence" value="ECO:0007669"/>
    <property type="project" value="TreeGrafter"/>
</dbReference>
<evidence type="ECO:0000313" key="3">
    <source>
        <dbReference type="EMBL" id="KAK5628827.1"/>
    </source>
</evidence>
<dbReference type="Gene3D" id="3.40.50.10190">
    <property type="entry name" value="BRCT domain"/>
    <property type="match status" value="1"/>
</dbReference>
<dbReference type="PANTHER" id="PTHR45990">
    <property type="entry name" value="DNA REPAIR PROTEIN REV1"/>
    <property type="match status" value="1"/>
</dbReference>
<dbReference type="InterPro" id="IPR036420">
    <property type="entry name" value="BRCT_dom_sf"/>
</dbReference>
<dbReference type="GO" id="GO:0042276">
    <property type="term" value="P:error-prone translesion synthesis"/>
    <property type="evidence" value="ECO:0007669"/>
    <property type="project" value="TreeGrafter"/>
</dbReference>
<dbReference type="InterPro" id="IPR001357">
    <property type="entry name" value="BRCT_dom"/>
</dbReference>
<dbReference type="Proteomes" id="UP001305414">
    <property type="component" value="Unassembled WGS sequence"/>
</dbReference>
<name>A0AAN7UHX4_9PEZI</name>
<organism evidence="3 4">
    <name type="scientific">Xylaria bambusicola</name>
    <dbReference type="NCBI Taxonomy" id="326684"/>
    <lineage>
        <taxon>Eukaryota</taxon>
        <taxon>Fungi</taxon>
        <taxon>Dikarya</taxon>
        <taxon>Ascomycota</taxon>
        <taxon>Pezizomycotina</taxon>
        <taxon>Sordariomycetes</taxon>
        <taxon>Xylariomycetidae</taxon>
        <taxon>Xylariales</taxon>
        <taxon>Xylariaceae</taxon>
        <taxon>Xylaria</taxon>
    </lineage>
</organism>
<evidence type="ECO:0000259" key="2">
    <source>
        <dbReference type="PROSITE" id="PS50172"/>
    </source>
</evidence>
<evidence type="ECO:0000256" key="1">
    <source>
        <dbReference type="SAM" id="MobiDB-lite"/>
    </source>
</evidence>
<feature type="compositionally biased region" description="Polar residues" evidence="1">
    <location>
        <begin position="21"/>
        <end position="30"/>
    </location>
</feature>
<dbReference type="GO" id="GO:0005634">
    <property type="term" value="C:nucleus"/>
    <property type="evidence" value="ECO:0007669"/>
    <property type="project" value="TreeGrafter"/>
</dbReference>
<accession>A0AAN7UHX4</accession>
<dbReference type="EMBL" id="JAWHQM010000009">
    <property type="protein sequence ID" value="KAK5628827.1"/>
    <property type="molecule type" value="Genomic_DNA"/>
</dbReference>
<reference evidence="3 4" key="1">
    <citation type="submission" date="2023-10" db="EMBL/GenBank/DDBJ databases">
        <title>Draft genome sequence of Xylaria bambusicola isolate GMP-LS, the root and basal stem rot pathogen of sugarcane in Indonesia.</title>
        <authorList>
            <person name="Selvaraj P."/>
            <person name="Muralishankar V."/>
            <person name="Muruganantham S."/>
            <person name="Sp S."/>
            <person name="Haryani S."/>
            <person name="Lau K.J.X."/>
            <person name="Naqvi N.I."/>
        </authorList>
    </citation>
    <scope>NUCLEOTIDE SEQUENCE [LARGE SCALE GENOMIC DNA]</scope>
    <source>
        <strain evidence="3">GMP-LS</strain>
    </source>
</reference>
<protein>
    <recommendedName>
        <fullName evidence="2">BRCT domain-containing protein</fullName>
    </recommendedName>
</protein>
<feature type="region of interest" description="Disordered" evidence="1">
    <location>
        <begin position="1"/>
        <end position="152"/>
    </location>
</feature>
<feature type="compositionally biased region" description="Low complexity" evidence="1">
    <location>
        <begin position="101"/>
        <end position="125"/>
    </location>
</feature>